<reference evidence="6 7" key="1">
    <citation type="submission" date="2018-01" db="EMBL/GenBank/DDBJ databases">
        <title>Novel co-symbiosis in the lucinid bivalve Phacoides pectinatus.</title>
        <authorList>
            <person name="Lim S.J."/>
            <person name="Davis B.G."/>
            <person name="Gill D.E."/>
            <person name="Engel A.S."/>
            <person name="Anderson L.C."/>
            <person name="Campbell B.J."/>
        </authorList>
    </citation>
    <scope>NUCLEOTIDE SEQUENCE [LARGE SCALE GENOMIC DNA]</scope>
    <source>
        <strain evidence="6">N3_P5</strain>
    </source>
</reference>
<accession>A0A6N4E090</accession>
<dbReference type="GO" id="GO:0005576">
    <property type="term" value="C:extracellular region"/>
    <property type="evidence" value="ECO:0007669"/>
    <property type="project" value="UniProtKB-SubCell"/>
</dbReference>
<proteinExistence type="predicted"/>
<protein>
    <recommendedName>
        <fullName evidence="5">Filamentous haemagglutinin FhaB/tRNA nuclease CdiA-like TPS domain-containing protein</fullName>
    </recommendedName>
</protein>
<dbReference type="Proteomes" id="UP000250928">
    <property type="component" value="Unassembled WGS sequence"/>
</dbReference>
<evidence type="ECO:0000313" key="6">
    <source>
        <dbReference type="EMBL" id="PUE03067.1"/>
    </source>
</evidence>
<feature type="signal peptide" evidence="4">
    <location>
        <begin position="1"/>
        <end position="43"/>
    </location>
</feature>
<evidence type="ECO:0000256" key="1">
    <source>
        <dbReference type="ARBA" id="ARBA00004613"/>
    </source>
</evidence>
<name>A0A6N4E090_9GAMM</name>
<feature type="domain" description="Filamentous haemagglutinin FhaB/tRNA nuclease CdiA-like TPS" evidence="5">
    <location>
        <begin position="41"/>
        <end position="151"/>
    </location>
</feature>
<dbReference type="Gene3D" id="2.160.20.10">
    <property type="entry name" value="Single-stranded right-handed beta-helix, Pectin lyase-like"/>
    <property type="match status" value="1"/>
</dbReference>
<dbReference type="InterPro" id="IPR012334">
    <property type="entry name" value="Pectin_lyas_fold"/>
</dbReference>
<keyword evidence="2" id="KW-0964">Secreted</keyword>
<gene>
    <name evidence="6" type="ORF">C3L24_05085</name>
</gene>
<dbReference type="PANTHER" id="PTHR12338">
    <property type="entry name" value="AUTOTRANSPORTER"/>
    <property type="match status" value="1"/>
</dbReference>
<keyword evidence="3 4" id="KW-0732">Signal</keyword>
<dbReference type="SMART" id="SM00912">
    <property type="entry name" value="Haemagg_act"/>
    <property type="match status" value="1"/>
</dbReference>
<dbReference type="AlphaFoldDB" id="A0A6N4E090"/>
<dbReference type="SUPFAM" id="SSF51126">
    <property type="entry name" value="Pectin lyase-like"/>
    <property type="match status" value="1"/>
</dbReference>
<dbReference type="NCBIfam" id="TIGR01901">
    <property type="entry name" value="adhes_NPXG"/>
    <property type="match status" value="1"/>
</dbReference>
<evidence type="ECO:0000259" key="5">
    <source>
        <dbReference type="SMART" id="SM00912"/>
    </source>
</evidence>
<comment type="subcellular location">
    <subcellularLocation>
        <location evidence="1">Secreted</location>
    </subcellularLocation>
</comment>
<dbReference type="PANTHER" id="PTHR12338:SF8">
    <property type="entry name" value="HEME_HEMOPEXIN-BINDING PROTEIN"/>
    <property type="match status" value="1"/>
</dbReference>
<dbReference type="Pfam" id="PF05860">
    <property type="entry name" value="TPS"/>
    <property type="match status" value="1"/>
</dbReference>
<evidence type="ECO:0000256" key="3">
    <source>
        <dbReference type="ARBA" id="ARBA00022729"/>
    </source>
</evidence>
<sequence length="218" mass="22674">MFNVEKQLFNWRQSRKNGKEINLCTRMLVGGLLVVAATGGALAAPTGGAVQQGLATIDPGPDTTITQTSDLVRIDWTGFDTSAGESVTFMQPRALSVAVNRITGGRTDFQGALTANGRVFLINTSGITFGASAQVNVGALVATVSDLDANAMNGQFEVLSEGGDPYADPATYYGGYLTGDLTIPFLGGDIENGASVENYGTIETISSANRHGERSEGG</sequence>
<evidence type="ECO:0000256" key="2">
    <source>
        <dbReference type="ARBA" id="ARBA00022525"/>
    </source>
</evidence>
<organism evidence="6 7">
    <name type="scientific">Candidatus Sedimenticola endophacoides</name>
    <dbReference type="NCBI Taxonomy" id="2548426"/>
    <lineage>
        <taxon>Bacteria</taxon>
        <taxon>Pseudomonadati</taxon>
        <taxon>Pseudomonadota</taxon>
        <taxon>Gammaproteobacteria</taxon>
        <taxon>Chromatiales</taxon>
        <taxon>Sedimenticolaceae</taxon>
        <taxon>Sedimenticola</taxon>
    </lineage>
</organism>
<dbReference type="InterPro" id="IPR050909">
    <property type="entry name" value="Bact_Autotransporter_VF"/>
</dbReference>
<dbReference type="EMBL" id="PQCO01000167">
    <property type="protein sequence ID" value="PUE03067.1"/>
    <property type="molecule type" value="Genomic_DNA"/>
</dbReference>
<dbReference type="InterPro" id="IPR008638">
    <property type="entry name" value="FhaB/CdiA-like_TPS"/>
</dbReference>
<feature type="chain" id="PRO_5026814913" description="Filamentous haemagglutinin FhaB/tRNA nuclease CdiA-like TPS domain-containing protein" evidence="4">
    <location>
        <begin position="44"/>
        <end position="218"/>
    </location>
</feature>
<evidence type="ECO:0000256" key="4">
    <source>
        <dbReference type="SAM" id="SignalP"/>
    </source>
</evidence>
<comment type="caution">
    <text evidence="6">The sequence shown here is derived from an EMBL/GenBank/DDBJ whole genome shotgun (WGS) entry which is preliminary data.</text>
</comment>
<dbReference type="InterPro" id="IPR011050">
    <property type="entry name" value="Pectin_lyase_fold/virulence"/>
</dbReference>
<evidence type="ECO:0000313" key="7">
    <source>
        <dbReference type="Proteomes" id="UP000250928"/>
    </source>
</evidence>